<protein>
    <submittedName>
        <fullName evidence="4">Vacuolar protein sorting-associated protein 13B</fullName>
    </submittedName>
</protein>
<dbReference type="GO" id="GO:0005764">
    <property type="term" value="C:lysosome"/>
    <property type="evidence" value="ECO:0007669"/>
    <property type="project" value="TreeGrafter"/>
</dbReference>
<dbReference type="GO" id="GO:0005975">
    <property type="term" value="P:carbohydrate metabolic process"/>
    <property type="evidence" value="ECO:0007669"/>
    <property type="project" value="InterPro"/>
</dbReference>
<reference evidence="2 3" key="2">
    <citation type="submission" date="2018-11" db="EMBL/GenBank/DDBJ databases">
        <authorList>
            <consortium name="Pathogen Informatics"/>
        </authorList>
    </citation>
    <scope>NUCLEOTIDE SEQUENCE [LARGE SCALE GENOMIC DNA]</scope>
</reference>
<organism evidence="4">
    <name type="scientific">Soboliphyme baturini</name>
    <dbReference type="NCBI Taxonomy" id="241478"/>
    <lineage>
        <taxon>Eukaryota</taxon>
        <taxon>Metazoa</taxon>
        <taxon>Ecdysozoa</taxon>
        <taxon>Nematoda</taxon>
        <taxon>Enoplea</taxon>
        <taxon>Dorylaimia</taxon>
        <taxon>Dioctophymatida</taxon>
        <taxon>Dioctophymatoidea</taxon>
        <taxon>Soboliphymatidae</taxon>
        <taxon>Soboliphyme</taxon>
    </lineage>
</organism>
<dbReference type="Proteomes" id="UP000270296">
    <property type="component" value="Unassembled WGS sequence"/>
</dbReference>
<evidence type="ECO:0000256" key="1">
    <source>
        <dbReference type="ARBA" id="ARBA00022801"/>
    </source>
</evidence>
<keyword evidence="3" id="KW-1185">Reference proteome</keyword>
<dbReference type="GO" id="GO:0030203">
    <property type="term" value="P:glycosaminoglycan metabolic process"/>
    <property type="evidence" value="ECO:0007669"/>
    <property type="project" value="TreeGrafter"/>
</dbReference>
<accession>A0A183J7J5</accession>
<dbReference type="InterPro" id="IPR029018">
    <property type="entry name" value="Hex-like_dom2"/>
</dbReference>
<proteinExistence type="predicted"/>
<keyword evidence="1" id="KW-0378">Hydrolase</keyword>
<dbReference type="GO" id="GO:0004563">
    <property type="term" value="F:beta-N-acetylhexosaminidase activity"/>
    <property type="evidence" value="ECO:0007669"/>
    <property type="project" value="InterPro"/>
</dbReference>
<name>A0A183J7J5_9BILA</name>
<dbReference type="OrthoDB" id="5806726at2759"/>
<dbReference type="PANTHER" id="PTHR22600">
    <property type="entry name" value="BETA-HEXOSAMINIDASE"/>
    <property type="match status" value="1"/>
</dbReference>
<evidence type="ECO:0000313" key="2">
    <source>
        <dbReference type="EMBL" id="VDP43406.1"/>
    </source>
</evidence>
<dbReference type="Gene3D" id="3.30.379.10">
    <property type="entry name" value="Chitobiase/beta-hexosaminidase domain 2-like"/>
    <property type="match status" value="1"/>
</dbReference>
<dbReference type="EMBL" id="UZAM01016479">
    <property type="protein sequence ID" value="VDP43406.1"/>
    <property type="molecule type" value="Genomic_DNA"/>
</dbReference>
<gene>
    <name evidence="2" type="ORF">SBAD_LOCUS11843</name>
</gene>
<dbReference type="WBParaSite" id="SBAD_0001223901-mRNA-1">
    <property type="protein sequence ID" value="SBAD_0001223901-mRNA-1"/>
    <property type="gene ID" value="SBAD_0001223901"/>
</dbReference>
<dbReference type="InterPro" id="IPR025705">
    <property type="entry name" value="Beta_hexosaminidase_sua/sub"/>
</dbReference>
<dbReference type="SUPFAM" id="SSF55545">
    <property type="entry name" value="beta-N-acetylhexosaminidase-like domain"/>
    <property type="match status" value="1"/>
</dbReference>
<dbReference type="GO" id="GO:0016020">
    <property type="term" value="C:membrane"/>
    <property type="evidence" value="ECO:0007669"/>
    <property type="project" value="TreeGrafter"/>
</dbReference>
<sequence>MSFDISAENAEIHHSLDQHSTPVRRYNESTLSLSSELSSPLVRRLYCISVYKLCYIVLSEERPWYCLLWPQPHQMYFPAVTHGAAFSLPERKLRIYFYARSAVPCSEMISLWRTCETYIPKIHGVQTELEFAYDVTVAFPDKAYGALWCGVFPHRFKERHSYSIRVMPNNVELMAADMLGLKYAINTFLQAVNLCATSSSSSSPLQNHSTSVPMPVQLPCLKINDWPDFTVRAVLLEFTGCRVFNLDTLRLLCSQMSYLKCSHLIISFEVRVQDKFSLPYSSKDLFQLKQYCRSLTLEVIPSLDINSRDVDTSVAFTILSEFLEKFYVLCLRASALSDQDLLDLALLHSPICLTLPSGRPGFLCSSLDHVLKTQSTLCELLHRCNVLGIIICDMSSGCELVAPVVNLTSKLAVLGLCWNRDVDFKSYAPLLPTISAVNVASDNLMETLFQEILKAGAIEYALTLKALQQKGSTTEPDGIQLFALSIPMELLLNPDNIDLDSFSFMVKTITISIRAFCSLFNVFHEAFS</sequence>
<dbReference type="AlphaFoldDB" id="A0A183J7J5"/>
<evidence type="ECO:0000313" key="3">
    <source>
        <dbReference type="Proteomes" id="UP000270296"/>
    </source>
</evidence>
<reference evidence="4" key="1">
    <citation type="submission" date="2016-06" db="UniProtKB">
        <authorList>
            <consortium name="WormBaseParasite"/>
        </authorList>
    </citation>
    <scope>IDENTIFICATION</scope>
</reference>
<dbReference type="GO" id="GO:0006689">
    <property type="term" value="P:ganglioside catabolic process"/>
    <property type="evidence" value="ECO:0007669"/>
    <property type="project" value="TreeGrafter"/>
</dbReference>
<evidence type="ECO:0000313" key="4">
    <source>
        <dbReference type="WBParaSite" id="SBAD_0001223901-mRNA-1"/>
    </source>
</evidence>
<dbReference type="PANTHER" id="PTHR22600:SF21">
    <property type="entry name" value="BETA-HEXOSAMINIDASE A"/>
    <property type="match status" value="1"/>
</dbReference>